<dbReference type="InterPro" id="IPR036162">
    <property type="entry name" value="Resolvase-like_N_sf"/>
</dbReference>
<dbReference type="PANTHER" id="PTHR30461:SF23">
    <property type="entry name" value="DNA RECOMBINASE-RELATED"/>
    <property type="match status" value="1"/>
</dbReference>
<organism evidence="2 3">
    <name type="scientific">Mesorhizobium ciceri</name>
    <dbReference type="NCBI Taxonomy" id="39645"/>
    <lineage>
        <taxon>Bacteria</taxon>
        <taxon>Pseudomonadati</taxon>
        <taxon>Pseudomonadota</taxon>
        <taxon>Alphaproteobacteria</taxon>
        <taxon>Hyphomicrobiales</taxon>
        <taxon>Phyllobacteriaceae</taxon>
        <taxon>Mesorhizobium</taxon>
    </lineage>
</organism>
<geneLocation type="plasmid" evidence="2 3">
    <name>unnamed</name>
</geneLocation>
<keyword evidence="2" id="KW-0614">Plasmid</keyword>
<dbReference type="InterPro" id="IPR050639">
    <property type="entry name" value="SSR_resolvase"/>
</dbReference>
<gene>
    <name evidence="2" type="ORF">LRP29_32370</name>
</gene>
<protein>
    <submittedName>
        <fullName evidence="2">Recombinase family protein</fullName>
    </submittedName>
</protein>
<reference evidence="2 3" key="1">
    <citation type="journal article" date="2022" name="Microbiol. Resour. Announc.">
        <title>Complete Genome Sequence of Mesorhizobium ciceri Strain R30, a Rhizobium Used as a Commercial Inoculant for Chickpea in Argentina.</title>
        <authorList>
            <person name="Foresto E."/>
            <person name="Revale S."/>
            <person name="Primo E."/>
            <person name="Nievas F."/>
            <person name="Carezzano E."/>
            <person name="Puente M."/>
            <person name="Alzari P."/>
            <person name="Mart M."/>
            <person name="Ben-Assaya M."/>
            <person name="Mornico D."/>
            <person name="Santoro M."/>
            <person name="Mart F."/>
            <person name="Giordano W."/>
            <person name="Bogino P."/>
        </authorList>
    </citation>
    <scope>NUCLEOTIDE SEQUENCE [LARGE SCALE GENOMIC DNA]</scope>
    <source>
        <strain evidence="2 3">R30</strain>
    </source>
</reference>
<name>A0AB38TJE9_9HYPH</name>
<accession>A0AB38TJE9</accession>
<evidence type="ECO:0000313" key="2">
    <source>
        <dbReference type="EMBL" id="UTU55038.1"/>
    </source>
</evidence>
<proteinExistence type="predicted"/>
<dbReference type="PROSITE" id="PS51736">
    <property type="entry name" value="RECOMBINASES_3"/>
    <property type="match status" value="1"/>
</dbReference>
<dbReference type="EMBL" id="CP088148">
    <property type="protein sequence ID" value="UTU55038.1"/>
    <property type="molecule type" value="Genomic_DNA"/>
</dbReference>
<dbReference type="GO" id="GO:0000150">
    <property type="term" value="F:DNA strand exchange activity"/>
    <property type="evidence" value="ECO:0007669"/>
    <property type="project" value="InterPro"/>
</dbReference>
<dbReference type="Gene3D" id="3.40.50.1390">
    <property type="entry name" value="Resolvase, N-terminal catalytic domain"/>
    <property type="match status" value="1"/>
</dbReference>
<dbReference type="SUPFAM" id="SSF53041">
    <property type="entry name" value="Resolvase-like"/>
    <property type="match status" value="1"/>
</dbReference>
<dbReference type="PANTHER" id="PTHR30461">
    <property type="entry name" value="DNA-INVERTASE FROM LAMBDOID PROPHAGE"/>
    <property type="match status" value="1"/>
</dbReference>
<dbReference type="InterPro" id="IPR006119">
    <property type="entry name" value="Resolv_N"/>
</dbReference>
<dbReference type="Pfam" id="PF00239">
    <property type="entry name" value="Resolvase"/>
    <property type="match status" value="1"/>
</dbReference>
<dbReference type="RefSeq" id="WP_224673137.1">
    <property type="nucleotide sequence ID" value="NZ_CP088148.1"/>
</dbReference>
<dbReference type="GO" id="GO:0003677">
    <property type="term" value="F:DNA binding"/>
    <property type="evidence" value="ECO:0007669"/>
    <property type="project" value="InterPro"/>
</dbReference>
<keyword evidence="3" id="KW-1185">Reference proteome</keyword>
<feature type="domain" description="Resolvase/invertase-type recombinase catalytic" evidence="1">
    <location>
        <begin position="18"/>
        <end position="63"/>
    </location>
</feature>
<dbReference type="Proteomes" id="UP001060070">
    <property type="component" value="Plasmid unnamed"/>
</dbReference>
<evidence type="ECO:0000313" key="3">
    <source>
        <dbReference type="Proteomes" id="UP001060070"/>
    </source>
</evidence>
<sequence>MEQAHTVRRPAENAQRVRAAQYLRMSTDHQSYSIDNQKDAIREFADAMNYDTVATYEDAGRSA</sequence>
<dbReference type="AlphaFoldDB" id="A0AB38TJE9"/>
<evidence type="ECO:0000259" key="1">
    <source>
        <dbReference type="PROSITE" id="PS51736"/>
    </source>
</evidence>